<evidence type="ECO:0000256" key="2">
    <source>
        <dbReference type="ARBA" id="ARBA00007520"/>
    </source>
</evidence>
<evidence type="ECO:0000256" key="6">
    <source>
        <dbReference type="ARBA" id="ARBA00023136"/>
    </source>
</evidence>
<dbReference type="Pfam" id="PF07690">
    <property type="entry name" value="MFS_1"/>
    <property type="match status" value="1"/>
</dbReference>
<dbReference type="SUPFAM" id="SSF103473">
    <property type="entry name" value="MFS general substrate transporter"/>
    <property type="match status" value="1"/>
</dbReference>
<comment type="subcellular location">
    <subcellularLocation>
        <location evidence="1">Membrane</location>
        <topology evidence="1">Multi-pass membrane protein</topology>
    </subcellularLocation>
</comment>
<protein>
    <submittedName>
        <fullName evidence="9">Major facilitator superfamily transporter</fullName>
    </submittedName>
</protein>
<keyword evidence="4 7" id="KW-0812">Transmembrane</keyword>
<keyword evidence="3" id="KW-0813">Transport</keyword>
<name>A0A395P0N1_TRIAR</name>
<evidence type="ECO:0000313" key="9">
    <source>
        <dbReference type="EMBL" id="RFU81915.1"/>
    </source>
</evidence>
<dbReference type="InterPro" id="IPR011701">
    <property type="entry name" value="MFS"/>
</dbReference>
<reference evidence="9 10" key="1">
    <citation type="journal article" date="2018" name="PLoS Pathog.">
        <title>Evolution of structural diversity of trichothecenes, a family of toxins produced by plant pathogenic and entomopathogenic fungi.</title>
        <authorList>
            <person name="Proctor R.H."/>
            <person name="McCormick S.P."/>
            <person name="Kim H.S."/>
            <person name="Cardoza R.E."/>
            <person name="Stanley A.M."/>
            <person name="Lindo L."/>
            <person name="Kelly A."/>
            <person name="Brown D.W."/>
            <person name="Lee T."/>
            <person name="Vaughan M.M."/>
            <person name="Alexander N.J."/>
            <person name="Busman M."/>
            <person name="Gutierrez S."/>
        </authorList>
    </citation>
    <scope>NUCLEOTIDE SEQUENCE [LARGE SCALE GENOMIC DNA]</scope>
    <source>
        <strain evidence="9 10">IBT 40837</strain>
    </source>
</reference>
<evidence type="ECO:0000259" key="8">
    <source>
        <dbReference type="PROSITE" id="PS50850"/>
    </source>
</evidence>
<feature type="transmembrane region" description="Helical" evidence="7">
    <location>
        <begin position="166"/>
        <end position="187"/>
    </location>
</feature>
<keyword evidence="5 7" id="KW-1133">Transmembrane helix</keyword>
<sequence length="494" mass="53667">MEQLRIDREERPGSVDDSVETFECTSRHPREGLESWRWPLIVISLMLTMLIIGYDVSNIANVQTSVYEAFGHVELLPWVAVGYSTLSAATAPLWRKIAAIYPLKILFLVAEFLMALGSILAGVAPNMNTVIIGRVITGFGSAGAFMSGSIYILLLTTPTEYAQYMGLMGVSWAVGLVLGPIIGGLFADNIHTTWRWLIPFCTTRERQIFPVGLFFENRAILLIFISTFAAGGSYGISLYYTPLFFAFTQGLSPIDAAVRLLPYICSFILSTVLSAGILPRARVYPPFYILSGALMMAGAGGLSTIEPTTPSGKILGLDTLSGISVGLIWQTGNAVMSRLVRDIPDLDRNDAAEVAENEARKVSLRQDTAMLHLVSQLFGVSVALSCAGCVFQNFGYSKLRQYISGLGNFSSQDIRDALAGVDSNIFHSGQDPRVFRLAIQAITTTIARLQWIAFAGGAVTFIAGLCMKWEKLDFEPESAGKGEKTTGYSPVNAV</sequence>
<dbReference type="OrthoDB" id="10021397at2759"/>
<dbReference type="PROSITE" id="PS50850">
    <property type="entry name" value="MFS"/>
    <property type="match status" value="1"/>
</dbReference>
<dbReference type="Gene3D" id="1.20.1250.20">
    <property type="entry name" value="MFS general substrate transporter like domains"/>
    <property type="match status" value="2"/>
</dbReference>
<feature type="transmembrane region" description="Helical" evidence="7">
    <location>
        <begin position="106"/>
        <end position="125"/>
    </location>
</feature>
<gene>
    <name evidence="9" type="ORF">TARUN_295</name>
</gene>
<evidence type="ECO:0000256" key="4">
    <source>
        <dbReference type="ARBA" id="ARBA00022692"/>
    </source>
</evidence>
<accession>A0A395P0N1</accession>
<evidence type="ECO:0000313" key="10">
    <source>
        <dbReference type="Proteomes" id="UP000266272"/>
    </source>
</evidence>
<feature type="transmembrane region" description="Helical" evidence="7">
    <location>
        <begin position="131"/>
        <end position="154"/>
    </location>
</feature>
<dbReference type="GO" id="GO:0005886">
    <property type="term" value="C:plasma membrane"/>
    <property type="evidence" value="ECO:0007669"/>
    <property type="project" value="TreeGrafter"/>
</dbReference>
<evidence type="ECO:0000256" key="7">
    <source>
        <dbReference type="SAM" id="Phobius"/>
    </source>
</evidence>
<dbReference type="AlphaFoldDB" id="A0A395P0N1"/>
<feature type="transmembrane region" description="Helical" evidence="7">
    <location>
        <begin position="369"/>
        <end position="391"/>
    </location>
</feature>
<comment type="similarity">
    <text evidence="2">Belongs to the major facilitator superfamily. TCR/Tet family.</text>
</comment>
<evidence type="ECO:0000256" key="3">
    <source>
        <dbReference type="ARBA" id="ARBA00022448"/>
    </source>
</evidence>
<evidence type="ECO:0000256" key="1">
    <source>
        <dbReference type="ARBA" id="ARBA00004141"/>
    </source>
</evidence>
<feature type="transmembrane region" description="Helical" evidence="7">
    <location>
        <begin position="36"/>
        <end position="55"/>
    </location>
</feature>
<keyword evidence="6 7" id="KW-0472">Membrane</keyword>
<feature type="domain" description="Major facilitator superfamily (MFS) profile" evidence="8">
    <location>
        <begin position="41"/>
        <end position="494"/>
    </location>
</feature>
<dbReference type="InterPro" id="IPR020846">
    <property type="entry name" value="MFS_dom"/>
</dbReference>
<dbReference type="Proteomes" id="UP000266272">
    <property type="component" value="Unassembled WGS sequence"/>
</dbReference>
<feature type="transmembrane region" description="Helical" evidence="7">
    <location>
        <begin position="284"/>
        <end position="302"/>
    </location>
</feature>
<feature type="transmembrane region" description="Helical" evidence="7">
    <location>
        <begin position="260"/>
        <end position="278"/>
    </location>
</feature>
<evidence type="ECO:0000256" key="5">
    <source>
        <dbReference type="ARBA" id="ARBA00022989"/>
    </source>
</evidence>
<dbReference type="PANTHER" id="PTHR23501:SF12">
    <property type="entry name" value="MAJOR FACILITATOR SUPERFAMILY (MFS) PROFILE DOMAIN-CONTAINING PROTEIN-RELATED"/>
    <property type="match status" value="1"/>
</dbReference>
<feature type="transmembrane region" description="Helical" evidence="7">
    <location>
        <begin position="75"/>
        <end position="94"/>
    </location>
</feature>
<dbReference type="EMBL" id="PXOA01000017">
    <property type="protein sequence ID" value="RFU81915.1"/>
    <property type="molecule type" value="Genomic_DNA"/>
</dbReference>
<comment type="caution">
    <text evidence="9">The sequence shown here is derived from an EMBL/GenBank/DDBJ whole genome shotgun (WGS) entry which is preliminary data.</text>
</comment>
<keyword evidence="10" id="KW-1185">Reference proteome</keyword>
<proteinExistence type="inferred from homology"/>
<dbReference type="GO" id="GO:0022857">
    <property type="term" value="F:transmembrane transporter activity"/>
    <property type="evidence" value="ECO:0007669"/>
    <property type="project" value="InterPro"/>
</dbReference>
<dbReference type="InterPro" id="IPR036259">
    <property type="entry name" value="MFS_trans_sf"/>
</dbReference>
<feature type="transmembrane region" description="Helical" evidence="7">
    <location>
        <begin position="219"/>
        <end position="240"/>
    </location>
</feature>
<organism evidence="9 10">
    <name type="scientific">Trichoderma arundinaceum</name>
    <dbReference type="NCBI Taxonomy" id="490622"/>
    <lineage>
        <taxon>Eukaryota</taxon>
        <taxon>Fungi</taxon>
        <taxon>Dikarya</taxon>
        <taxon>Ascomycota</taxon>
        <taxon>Pezizomycotina</taxon>
        <taxon>Sordariomycetes</taxon>
        <taxon>Hypocreomycetidae</taxon>
        <taxon>Hypocreales</taxon>
        <taxon>Hypocreaceae</taxon>
        <taxon>Trichoderma</taxon>
    </lineage>
</organism>
<dbReference type="PANTHER" id="PTHR23501">
    <property type="entry name" value="MAJOR FACILITATOR SUPERFAMILY"/>
    <property type="match status" value="1"/>
</dbReference>